<evidence type="ECO:0000256" key="3">
    <source>
        <dbReference type="ARBA" id="ARBA00011245"/>
    </source>
</evidence>
<gene>
    <name evidence="10" type="primary">rnhA</name>
    <name evidence="13" type="ORF">GCM10009849_30620</name>
</gene>
<feature type="region of interest" description="Disordered" evidence="11">
    <location>
        <begin position="148"/>
        <end position="190"/>
    </location>
</feature>
<feature type="binding site" evidence="10">
    <location>
        <position position="131"/>
    </location>
    <ligand>
        <name>Mg(2+)</name>
        <dbReference type="ChEBI" id="CHEBI:18420"/>
        <label>2</label>
    </ligand>
</feature>
<dbReference type="PANTHER" id="PTHR10642:SF26">
    <property type="entry name" value="RIBONUCLEASE H1"/>
    <property type="match status" value="1"/>
</dbReference>
<comment type="catalytic activity">
    <reaction evidence="1 10">
        <text>Endonucleolytic cleavage to 5'-phosphomonoester.</text>
        <dbReference type="EC" id="3.1.26.4"/>
    </reaction>
</comment>
<name>A0ABP5NVV9_9MICC</name>
<feature type="domain" description="RNase H type-1" evidence="12">
    <location>
        <begin position="1"/>
        <end position="139"/>
    </location>
</feature>
<feature type="binding site" evidence="10">
    <location>
        <position position="8"/>
    </location>
    <ligand>
        <name>Mg(2+)</name>
        <dbReference type="ChEBI" id="CHEBI:18420"/>
        <label>1</label>
    </ligand>
</feature>
<proteinExistence type="inferred from homology"/>
<sequence>MTITAAADGSALGNPGPAGWAWYIDEERWHAGGWPHGTNNQGELMAVLDLFRSTAHVPDEPLHVLCDSQYVINCVTKWIPGWKRRGWKKADGKPVLNVDLLRQIDAELVGRKYTFEWVRGHAGHELNEAADGRARAVALAYQSGAEPAQGPGFAAARHPEAPARAAAPAPSIDQPELFAGPDDEPADRGDDRDVTAVVELEQELLNPAVRADYGQLAYLLHPEYREIGSSGRIWGREELIEELVDAPDLQVRFELIDAAPISEDAIQVLYRAVGATGATLRSSLWQRSDDRWRLRFHQGTPES</sequence>
<dbReference type="SUPFAM" id="SSF54427">
    <property type="entry name" value="NTF2-like"/>
    <property type="match status" value="1"/>
</dbReference>
<accession>A0ABP5NVV9</accession>
<dbReference type="CDD" id="cd09278">
    <property type="entry name" value="RNase_HI_prokaryote_like"/>
    <property type="match status" value="1"/>
</dbReference>
<keyword evidence="9 10" id="KW-0460">Magnesium</keyword>
<evidence type="ECO:0000256" key="4">
    <source>
        <dbReference type="ARBA" id="ARBA00012180"/>
    </source>
</evidence>
<feature type="binding site" evidence="10">
    <location>
        <position position="67"/>
    </location>
    <ligand>
        <name>Mg(2+)</name>
        <dbReference type="ChEBI" id="CHEBI:18420"/>
        <label>1</label>
    </ligand>
</feature>
<keyword evidence="6 10" id="KW-0479">Metal-binding</keyword>
<dbReference type="PANTHER" id="PTHR10642">
    <property type="entry name" value="RIBONUCLEASE H1"/>
    <property type="match status" value="1"/>
</dbReference>
<evidence type="ECO:0000256" key="2">
    <source>
        <dbReference type="ARBA" id="ARBA00005300"/>
    </source>
</evidence>
<protein>
    <recommendedName>
        <fullName evidence="4 10">Ribonuclease H</fullName>
        <shortName evidence="10">RNase H</shortName>
        <ecNumber evidence="4 10">3.1.26.4</ecNumber>
    </recommendedName>
</protein>
<evidence type="ECO:0000256" key="7">
    <source>
        <dbReference type="ARBA" id="ARBA00022759"/>
    </source>
</evidence>
<keyword evidence="14" id="KW-1185">Reference proteome</keyword>
<dbReference type="Gene3D" id="3.10.450.50">
    <property type="match status" value="1"/>
</dbReference>
<dbReference type="InterPro" id="IPR036397">
    <property type="entry name" value="RNaseH_sf"/>
</dbReference>
<evidence type="ECO:0000256" key="1">
    <source>
        <dbReference type="ARBA" id="ARBA00000077"/>
    </source>
</evidence>
<dbReference type="Pfam" id="PF00075">
    <property type="entry name" value="RNase_H"/>
    <property type="match status" value="1"/>
</dbReference>
<dbReference type="InterPro" id="IPR050092">
    <property type="entry name" value="RNase_H"/>
</dbReference>
<evidence type="ECO:0000256" key="8">
    <source>
        <dbReference type="ARBA" id="ARBA00022801"/>
    </source>
</evidence>
<dbReference type="Gene3D" id="3.30.420.10">
    <property type="entry name" value="Ribonuclease H-like superfamily/Ribonuclease H"/>
    <property type="match status" value="1"/>
</dbReference>
<dbReference type="EC" id="3.1.26.4" evidence="4 10"/>
<organism evidence="13 14">
    <name type="scientific">Sinomonas flava</name>
    <dbReference type="NCBI Taxonomy" id="496857"/>
    <lineage>
        <taxon>Bacteria</taxon>
        <taxon>Bacillati</taxon>
        <taxon>Actinomycetota</taxon>
        <taxon>Actinomycetes</taxon>
        <taxon>Micrococcales</taxon>
        <taxon>Micrococcaceae</taxon>
        <taxon>Sinomonas</taxon>
    </lineage>
</organism>
<dbReference type="Pfam" id="PF14534">
    <property type="entry name" value="DUF4440"/>
    <property type="match status" value="1"/>
</dbReference>
<dbReference type="RefSeq" id="WP_344300640.1">
    <property type="nucleotide sequence ID" value="NZ_BAAAQW010000010.1"/>
</dbReference>
<evidence type="ECO:0000256" key="10">
    <source>
        <dbReference type="HAMAP-Rule" id="MF_00042"/>
    </source>
</evidence>
<comment type="function">
    <text evidence="10">Endonuclease that specifically degrades the RNA of RNA-DNA hybrids.</text>
</comment>
<dbReference type="EMBL" id="BAAAQW010000010">
    <property type="protein sequence ID" value="GAA2202392.1"/>
    <property type="molecule type" value="Genomic_DNA"/>
</dbReference>
<keyword evidence="5 10" id="KW-0540">Nuclease</keyword>
<comment type="cofactor">
    <cofactor evidence="10">
        <name>Mg(2+)</name>
        <dbReference type="ChEBI" id="CHEBI:18420"/>
    </cofactor>
    <text evidence="10">Binds 1 Mg(2+) ion per subunit. May bind a second metal ion at a regulatory site, or after substrate binding.</text>
</comment>
<comment type="subcellular location">
    <subcellularLocation>
        <location evidence="10">Cytoplasm</location>
    </subcellularLocation>
</comment>
<evidence type="ECO:0000256" key="5">
    <source>
        <dbReference type="ARBA" id="ARBA00022722"/>
    </source>
</evidence>
<dbReference type="InterPro" id="IPR027843">
    <property type="entry name" value="DUF4440"/>
</dbReference>
<evidence type="ECO:0000313" key="14">
    <source>
        <dbReference type="Proteomes" id="UP001500432"/>
    </source>
</evidence>
<feature type="binding site" evidence="10">
    <location>
        <position position="8"/>
    </location>
    <ligand>
        <name>Mg(2+)</name>
        <dbReference type="ChEBI" id="CHEBI:18420"/>
        <label>2</label>
    </ligand>
</feature>
<dbReference type="InterPro" id="IPR012337">
    <property type="entry name" value="RNaseH-like_sf"/>
</dbReference>
<reference evidence="14" key="1">
    <citation type="journal article" date="2019" name="Int. J. Syst. Evol. Microbiol.">
        <title>The Global Catalogue of Microorganisms (GCM) 10K type strain sequencing project: providing services to taxonomists for standard genome sequencing and annotation.</title>
        <authorList>
            <consortium name="The Broad Institute Genomics Platform"/>
            <consortium name="The Broad Institute Genome Sequencing Center for Infectious Disease"/>
            <person name="Wu L."/>
            <person name="Ma J."/>
        </authorList>
    </citation>
    <scope>NUCLEOTIDE SEQUENCE [LARGE SCALE GENOMIC DNA]</scope>
    <source>
        <strain evidence="14">JCM 16034</strain>
    </source>
</reference>
<dbReference type="InterPro" id="IPR032710">
    <property type="entry name" value="NTF2-like_dom_sf"/>
</dbReference>
<dbReference type="HAMAP" id="MF_00042">
    <property type="entry name" value="RNase_H"/>
    <property type="match status" value="1"/>
</dbReference>
<dbReference type="InterPro" id="IPR022892">
    <property type="entry name" value="RNaseHI"/>
</dbReference>
<comment type="similarity">
    <text evidence="2 10">Belongs to the RNase H family.</text>
</comment>
<evidence type="ECO:0000256" key="11">
    <source>
        <dbReference type="SAM" id="MobiDB-lite"/>
    </source>
</evidence>
<comment type="caution">
    <text evidence="13">The sequence shown here is derived from an EMBL/GenBank/DDBJ whole genome shotgun (WGS) entry which is preliminary data.</text>
</comment>
<keyword evidence="7 10" id="KW-0255">Endonuclease</keyword>
<comment type="subunit">
    <text evidence="3 10">Monomer.</text>
</comment>
<evidence type="ECO:0000256" key="9">
    <source>
        <dbReference type="ARBA" id="ARBA00022842"/>
    </source>
</evidence>
<evidence type="ECO:0000256" key="6">
    <source>
        <dbReference type="ARBA" id="ARBA00022723"/>
    </source>
</evidence>
<dbReference type="Proteomes" id="UP001500432">
    <property type="component" value="Unassembled WGS sequence"/>
</dbReference>
<evidence type="ECO:0000313" key="13">
    <source>
        <dbReference type="EMBL" id="GAA2202392.1"/>
    </source>
</evidence>
<dbReference type="InterPro" id="IPR002156">
    <property type="entry name" value="RNaseH_domain"/>
</dbReference>
<dbReference type="SUPFAM" id="SSF53098">
    <property type="entry name" value="Ribonuclease H-like"/>
    <property type="match status" value="1"/>
</dbReference>
<keyword evidence="8 10" id="KW-0378">Hydrolase</keyword>
<dbReference type="PROSITE" id="PS50879">
    <property type="entry name" value="RNASE_H_1"/>
    <property type="match status" value="1"/>
</dbReference>
<feature type="binding site" evidence="10">
    <location>
        <position position="43"/>
    </location>
    <ligand>
        <name>Mg(2+)</name>
        <dbReference type="ChEBI" id="CHEBI:18420"/>
        <label>1</label>
    </ligand>
</feature>
<evidence type="ECO:0000259" key="12">
    <source>
        <dbReference type="PROSITE" id="PS50879"/>
    </source>
</evidence>
<keyword evidence="10" id="KW-0963">Cytoplasm</keyword>